<dbReference type="InterPro" id="IPR040248">
    <property type="entry name" value="RRBP1"/>
</dbReference>
<feature type="region of interest" description="Disordered" evidence="1">
    <location>
        <begin position="1"/>
        <end position="35"/>
    </location>
</feature>
<feature type="compositionally biased region" description="Low complexity" evidence="1">
    <location>
        <begin position="25"/>
        <end position="35"/>
    </location>
</feature>
<evidence type="ECO:0000256" key="1">
    <source>
        <dbReference type="SAM" id="MobiDB-lite"/>
    </source>
</evidence>
<dbReference type="Proteomes" id="UP000550707">
    <property type="component" value="Unassembled WGS sequence"/>
</dbReference>
<evidence type="ECO:0000313" key="3">
    <source>
        <dbReference type="Proteomes" id="UP000550707"/>
    </source>
</evidence>
<dbReference type="EMBL" id="JACASF010000006">
    <property type="protein sequence ID" value="KAF6472374.1"/>
    <property type="molecule type" value="Genomic_DNA"/>
</dbReference>
<comment type="caution">
    <text evidence="2">The sequence shown here is derived from an EMBL/GenBank/DDBJ whole genome shotgun (WGS) entry which is preliminary data.</text>
</comment>
<organism evidence="2 3">
    <name type="scientific">Molossus molossus</name>
    <name type="common">Pallas' mastiff bat</name>
    <name type="synonym">Vespertilio molossus</name>
    <dbReference type="NCBI Taxonomy" id="27622"/>
    <lineage>
        <taxon>Eukaryota</taxon>
        <taxon>Metazoa</taxon>
        <taxon>Chordata</taxon>
        <taxon>Craniata</taxon>
        <taxon>Vertebrata</taxon>
        <taxon>Euteleostomi</taxon>
        <taxon>Mammalia</taxon>
        <taxon>Eutheria</taxon>
        <taxon>Laurasiatheria</taxon>
        <taxon>Chiroptera</taxon>
        <taxon>Yangochiroptera</taxon>
        <taxon>Molossidae</taxon>
        <taxon>Molossus</taxon>
    </lineage>
</organism>
<reference evidence="2 3" key="1">
    <citation type="journal article" date="2020" name="Nature">
        <title>Six reference-quality genomes reveal evolution of bat adaptations.</title>
        <authorList>
            <person name="Jebb D."/>
            <person name="Huang Z."/>
            <person name="Pippel M."/>
            <person name="Hughes G.M."/>
            <person name="Lavrichenko K."/>
            <person name="Devanna P."/>
            <person name="Winkler S."/>
            <person name="Jermiin L.S."/>
            <person name="Skirmuntt E.C."/>
            <person name="Katzourakis A."/>
            <person name="Burkitt-Gray L."/>
            <person name="Ray D.A."/>
            <person name="Sullivan K.A.M."/>
            <person name="Roscito J.G."/>
            <person name="Kirilenko B.M."/>
            <person name="Davalos L.M."/>
            <person name="Corthals A.P."/>
            <person name="Power M.L."/>
            <person name="Jones G."/>
            <person name="Ransome R.D."/>
            <person name="Dechmann D.K.N."/>
            <person name="Locatelli A.G."/>
            <person name="Puechmaille S.J."/>
            <person name="Fedrigo O."/>
            <person name="Jarvis E.D."/>
            <person name="Hiller M."/>
            <person name="Vernes S.C."/>
            <person name="Myers E.W."/>
            <person name="Teeling E.C."/>
        </authorList>
    </citation>
    <scope>NUCLEOTIDE SEQUENCE [LARGE SCALE GENOMIC DNA]</scope>
    <source>
        <strain evidence="2">MMolMol1</strain>
        <tissue evidence="2">Muscle</tissue>
    </source>
</reference>
<proteinExistence type="predicted"/>
<accession>A0A7J8HJ46</accession>
<feature type="region of interest" description="Disordered" evidence="1">
    <location>
        <begin position="149"/>
        <end position="174"/>
    </location>
</feature>
<dbReference type="PANTHER" id="PTHR18939:SF4">
    <property type="entry name" value="RIBOSOME-BINDING PROTEIN 1"/>
    <property type="match status" value="1"/>
</dbReference>
<dbReference type="AlphaFoldDB" id="A0A7J8HJ46"/>
<dbReference type="PANTHER" id="PTHR18939">
    <property type="entry name" value="RIBOSOME BINDING PROTEIN-1"/>
    <property type="match status" value="1"/>
</dbReference>
<gene>
    <name evidence="2" type="ORF">HJG59_015917</name>
</gene>
<feature type="compositionally biased region" description="Basic and acidic residues" evidence="1">
    <location>
        <begin position="149"/>
        <end position="167"/>
    </location>
</feature>
<name>A0A7J8HJ46_MOLMO</name>
<evidence type="ECO:0000313" key="2">
    <source>
        <dbReference type="EMBL" id="KAF6472374.1"/>
    </source>
</evidence>
<keyword evidence="3" id="KW-1185">Reference proteome</keyword>
<sequence>MVRGHSSWPEAGKGSHTRSSQKVEPPGLSLPGSPGLPRGSFIRFPKYICGVSMQLKMQLERTEAILEDEQMQRQKLTAEFEEAQNAACRLQEELEKLRARPLESAEAEAAAQLKERLEKEKKLTSDLGRAATKLQELLKTTQEHLAKEKDTVKKLQEQLDKTEDGSSSKEGTSV</sequence>
<protein>
    <submittedName>
        <fullName evidence="2">Ribosome binding protein 1</fullName>
    </submittedName>
</protein>
<dbReference type="GO" id="GO:0005789">
    <property type="term" value="C:endoplasmic reticulum membrane"/>
    <property type="evidence" value="ECO:0007669"/>
    <property type="project" value="TreeGrafter"/>
</dbReference>